<dbReference type="EMBL" id="CAJVQB010001942">
    <property type="protein sequence ID" value="CAG8556620.1"/>
    <property type="molecule type" value="Genomic_DNA"/>
</dbReference>
<proteinExistence type="predicted"/>
<organism evidence="1 2">
    <name type="scientific">Gigaspora margarita</name>
    <dbReference type="NCBI Taxonomy" id="4874"/>
    <lineage>
        <taxon>Eukaryota</taxon>
        <taxon>Fungi</taxon>
        <taxon>Fungi incertae sedis</taxon>
        <taxon>Mucoromycota</taxon>
        <taxon>Glomeromycotina</taxon>
        <taxon>Glomeromycetes</taxon>
        <taxon>Diversisporales</taxon>
        <taxon>Gigasporaceae</taxon>
        <taxon>Gigaspora</taxon>
    </lineage>
</organism>
<comment type="caution">
    <text evidence="1">The sequence shown here is derived from an EMBL/GenBank/DDBJ whole genome shotgun (WGS) entry which is preliminary data.</text>
</comment>
<keyword evidence="2" id="KW-1185">Reference proteome</keyword>
<accession>A0ABN7UEI7</accession>
<name>A0ABN7UEI7_GIGMA</name>
<reference evidence="1 2" key="1">
    <citation type="submission" date="2021-06" db="EMBL/GenBank/DDBJ databases">
        <authorList>
            <person name="Kallberg Y."/>
            <person name="Tangrot J."/>
            <person name="Rosling A."/>
        </authorList>
    </citation>
    <scope>NUCLEOTIDE SEQUENCE [LARGE SCALE GENOMIC DNA]</scope>
    <source>
        <strain evidence="1 2">120-4 pot B 10/14</strain>
    </source>
</reference>
<sequence>LDIDSDIKILLNNDEYQLVWIPYHQFTGIEKIGSGGFADVYLSTYHRVVENVSDPEDIGVSSRT</sequence>
<feature type="non-terminal residue" evidence="1">
    <location>
        <position position="1"/>
    </location>
</feature>
<evidence type="ECO:0000313" key="1">
    <source>
        <dbReference type="EMBL" id="CAG8556620.1"/>
    </source>
</evidence>
<gene>
    <name evidence="1" type="ORF">GMARGA_LOCUS4817</name>
</gene>
<evidence type="ECO:0000313" key="2">
    <source>
        <dbReference type="Proteomes" id="UP000789901"/>
    </source>
</evidence>
<dbReference type="Proteomes" id="UP000789901">
    <property type="component" value="Unassembled WGS sequence"/>
</dbReference>
<protein>
    <submittedName>
        <fullName evidence="1">27227_t:CDS:1</fullName>
    </submittedName>
</protein>